<evidence type="ECO:0000313" key="2">
    <source>
        <dbReference type="Proteomes" id="UP000095488"/>
    </source>
</evidence>
<dbReference type="Proteomes" id="UP000095488">
    <property type="component" value="Unassembled WGS sequence"/>
</dbReference>
<sequence>MENKLPKEYIEKITKASSYFIFRNGPIKELLDNKKVSQEDVKNIQIYMENHLAYLYTILLEENNLQKFDLIVQTMSKFYVNDDYKVILEDGGFDNFYNKLFPKQK</sequence>
<reference evidence="1 2" key="1">
    <citation type="submission" date="2015-09" db="EMBL/GenBank/DDBJ databases">
        <authorList>
            <consortium name="Pathogen Informatics"/>
        </authorList>
    </citation>
    <scope>NUCLEOTIDE SEQUENCE [LARGE SCALE GENOMIC DNA]</scope>
    <source>
        <strain evidence="1 2">2789STDY5834858</strain>
    </source>
</reference>
<gene>
    <name evidence="1" type="ORF">ERS852473_00654</name>
</gene>
<comment type="caution">
    <text evidence="1">The sequence shown here is derived from an EMBL/GenBank/DDBJ whole genome shotgun (WGS) entry which is preliminary data.</text>
</comment>
<keyword evidence="2" id="KW-1185">Reference proteome</keyword>
<dbReference type="RefSeq" id="WP_055257601.1">
    <property type="nucleotide sequence ID" value="NZ_CABIXL010000002.1"/>
</dbReference>
<name>A0ABM9UNS7_SARVE</name>
<protein>
    <submittedName>
        <fullName evidence="1">Uncharacterized protein</fullName>
    </submittedName>
</protein>
<organism evidence="1 2">
    <name type="scientific">Sarcina ventriculi</name>
    <name type="common">Clostridium ventriculi</name>
    <dbReference type="NCBI Taxonomy" id="1267"/>
    <lineage>
        <taxon>Bacteria</taxon>
        <taxon>Bacillati</taxon>
        <taxon>Bacillota</taxon>
        <taxon>Clostridia</taxon>
        <taxon>Eubacteriales</taxon>
        <taxon>Clostridiaceae</taxon>
        <taxon>Sarcina</taxon>
    </lineage>
</organism>
<proteinExistence type="predicted"/>
<accession>A0ABM9UNS7</accession>
<evidence type="ECO:0000313" key="1">
    <source>
        <dbReference type="EMBL" id="CUN62217.1"/>
    </source>
</evidence>
<dbReference type="EMBL" id="CYZR01000002">
    <property type="protein sequence ID" value="CUN62217.1"/>
    <property type="molecule type" value="Genomic_DNA"/>
</dbReference>